<comment type="cofactor">
    <cofactor evidence="1">
        <name>FAD</name>
        <dbReference type="ChEBI" id="CHEBI:57692"/>
    </cofactor>
</comment>
<evidence type="ECO:0000256" key="3">
    <source>
        <dbReference type="ARBA" id="ARBA00022630"/>
    </source>
</evidence>
<feature type="domain" description="Pyridine nucleotide-disulphide oxidoreductase dimerisation" evidence="5">
    <location>
        <begin position="354"/>
        <end position="469"/>
    </location>
</feature>
<feature type="domain" description="FAD/NAD(P)-binding" evidence="6">
    <location>
        <begin position="6"/>
        <end position="335"/>
    </location>
</feature>
<comment type="similarity">
    <text evidence="2">Belongs to the class-I pyridine nucleotide-disulfide oxidoreductase family.</text>
</comment>
<protein>
    <submittedName>
        <fullName evidence="7">Dihydrolipoyl dehydrogenase family protein</fullName>
        <ecNumber evidence="7">1.-.-.-</ecNumber>
    </submittedName>
</protein>
<dbReference type="GO" id="GO:0016491">
    <property type="term" value="F:oxidoreductase activity"/>
    <property type="evidence" value="ECO:0007669"/>
    <property type="project" value="UniProtKB-KW"/>
</dbReference>
<evidence type="ECO:0000256" key="2">
    <source>
        <dbReference type="ARBA" id="ARBA00007532"/>
    </source>
</evidence>
<dbReference type="EMBL" id="JBITLV010000001">
    <property type="protein sequence ID" value="MFI7586466.1"/>
    <property type="molecule type" value="Genomic_DNA"/>
</dbReference>
<dbReference type="SUPFAM" id="SSF51905">
    <property type="entry name" value="FAD/NAD(P)-binding domain"/>
    <property type="match status" value="1"/>
</dbReference>
<evidence type="ECO:0000256" key="4">
    <source>
        <dbReference type="ARBA" id="ARBA00022827"/>
    </source>
</evidence>
<dbReference type="PIRSF" id="PIRSF000350">
    <property type="entry name" value="Mercury_reductase_MerA"/>
    <property type="match status" value="1"/>
</dbReference>
<organism evidence="7 8">
    <name type="scientific">Spongisporangium articulatum</name>
    <dbReference type="NCBI Taxonomy" id="3362603"/>
    <lineage>
        <taxon>Bacteria</taxon>
        <taxon>Bacillati</taxon>
        <taxon>Actinomycetota</taxon>
        <taxon>Actinomycetes</taxon>
        <taxon>Kineosporiales</taxon>
        <taxon>Kineosporiaceae</taxon>
        <taxon>Spongisporangium</taxon>
    </lineage>
</organism>
<dbReference type="PANTHER" id="PTHR43014:SF2">
    <property type="entry name" value="MERCURIC REDUCTASE"/>
    <property type="match status" value="1"/>
</dbReference>
<evidence type="ECO:0000313" key="8">
    <source>
        <dbReference type="Proteomes" id="UP001612915"/>
    </source>
</evidence>
<dbReference type="Gene3D" id="3.30.390.30">
    <property type="match status" value="1"/>
</dbReference>
<dbReference type="EC" id="1.-.-.-" evidence="7"/>
<dbReference type="InterPro" id="IPR036188">
    <property type="entry name" value="FAD/NAD-bd_sf"/>
</dbReference>
<dbReference type="InterPro" id="IPR023753">
    <property type="entry name" value="FAD/NAD-binding_dom"/>
</dbReference>
<reference evidence="7 8" key="1">
    <citation type="submission" date="2024-10" db="EMBL/GenBank/DDBJ databases">
        <title>The Natural Products Discovery Center: Release of the First 8490 Sequenced Strains for Exploring Actinobacteria Biosynthetic Diversity.</title>
        <authorList>
            <person name="Kalkreuter E."/>
            <person name="Kautsar S.A."/>
            <person name="Yang D."/>
            <person name="Bader C.D."/>
            <person name="Teijaro C.N."/>
            <person name="Fluegel L."/>
            <person name="Davis C.M."/>
            <person name="Simpson J.R."/>
            <person name="Lauterbach L."/>
            <person name="Steele A.D."/>
            <person name="Gui C."/>
            <person name="Meng S."/>
            <person name="Li G."/>
            <person name="Viehrig K."/>
            <person name="Ye F."/>
            <person name="Su P."/>
            <person name="Kiefer A.F."/>
            <person name="Nichols A."/>
            <person name="Cepeda A.J."/>
            <person name="Yan W."/>
            <person name="Fan B."/>
            <person name="Jiang Y."/>
            <person name="Adhikari A."/>
            <person name="Zheng C.-J."/>
            <person name="Schuster L."/>
            <person name="Cowan T.M."/>
            <person name="Smanski M.J."/>
            <person name="Chevrette M.G."/>
            <person name="De Carvalho L.P.S."/>
            <person name="Shen B."/>
        </authorList>
    </citation>
    <scope>NUCLEOTIDE SEQUENCE [LARGE SCALE GENOMIC DNA]</scope>
    <source>
        <strain evidence="7 8">NPDC049639</strain>
    </source>
</reference>
<proteinExistence type="inferred from homology"/>
<dbReference type="InterPro" id="IPR016156">
    <property type="entry name" value="FAD/NAD-linked_Rdtase_dimer_sf"/>
</dbReference>
<keyword evidence="4" id="KW-0274">FAD</keyword>
<evidence type="ECO:0000313" key="7">
    <source>
        <dbReference type="EMBL" id="MFI7586466.1"/>
    </source>
</evidence>
<accession>A0ABW8AJC4</accession>
<dbReference type="PANTHER" id="PTHR43014">
    <property type="entry name" value="MERCURIC REDUCTASE"/>
    <property type="match status" value="1"/>
</dbReference>
<keyword evidence="8" id="KW-1185">Reference proteome</keyword>
<dbReference type="Gene3D" id="3.50.50.60">
    <property type="entry name" value="FAD/NAD(P)-binding domain"/>
    <property type="match status" value="2"/>
</dbReference>
<dbReference type="PRINTS" id="PR00411">
    <property type="entry name" value="PNDRDTASEI"/>
</dbReference>
<evidence type="ECO:0000256" key="1">
    <source>
        <dbReference type="ARBA" id="ARBA00001974"/>
    </source>
</evidence>
<dbReference type="PRINTS" id="PR00368">
    <property type="entry name" value="FADPNR"/>
</dbReference>
<dbReference type="Pfam" id="PF02852">
    <property type="entry name" value="Pyr_redox_dim"/>
    <property type="match status" value="1"/>
</dbReference>
<dbReference type="Pfam" id="PF07992">
    <property type="entry name" value="Pyr_redox_2"/>
    <property type="match status" value="1"/>
</dbReference>
<dbReference type="InterPro" id="IPR001100">
    <property type="entry name" value="Pyr_nuc-diS_OxRdtase"/>
</dbReference>
<name>A0ABW8AJC4_9ACTN</name>
<evidence type="ECO:0000259" key="5">
    <source>
        <dbReference type="Pfam" id="PF02852"/>
    </source>
</evidence>
<dbReference type="RefSeq" id="WP_398276157.1">
    <property type="nucleotide sequence ID" value="NZ_JBITLV010000001.1"/>
</dbReference>
<comment type="caution">
    <text evidence="7">The sequence shown here is derived from an EMBL/GenBank/DDBJ whole genome shotgun (WGS) entry which is preliminary data.</text>
</comment>
<dbReference type="SUPFAM" id="SSF55424">
    <property type="entry name" value="FAD/NAD-linked reductases, dimerisation (C-terminal) domain"/>
    <property type="match status" value="1"/>
</dbReference>
<keyword evidence="3" id="KW-0285">Flavoprotein</keyword>
<dbReference type="Proteomes" id="UP001612915">
    <property type="component" value="Unassembled WGS sequence"/>
</dbReference>
<evidence type="ECO:0000259" key="6">
    <source>
        <dbReference type="Pfam" id="PF07992"/>
    </source>
</evidence>
<gene>
    <name evidence="7" type="ORF">ACIB24_05270</name>
</gene>
<dbReference type="InterPro" id="IPR004099">
    <property type="entry name" value="Pyr_nucl-diS_OxRdtase_dimer"/>
</dbReference>
<keyword evidence="7" id="KW-0560">Oxidoreductase</keyword>
<sequence>MAEPPYDVVILGTGSAGKPLAGELTRAGRSVVVVEQHLVGGECPYLACIPSKAMLISGREHLRAGGRPGTPDPEAFAAAVAVRDKVAHHQDDSGAEKHMQEEGSTLLRGRGRVLGRAGDAAGPGAGWRVEVALTAGGATEVTATNLVLATGTRAVVPPVEGLSQAPTWTSDQALTSPELPRRLAVLGGGAVGTELAQVYASFGSGVTLVESAPGLLPRESGWVGQAVASALRDLGVDVRVGRSLERVTTADGVATLHLDDGSTVEVDRILLGVGRKPRLDAGLEAIGLDPESLDGPVPVDARLRVIVEDRPLDDVFAIGDVTGVAPYTHTANYQARTLGAHLTGSGLDADYTGIPRVVYTEPAVLCAGLTPAEAADRGIAFETATFDARQTSRSGVQRTADSYPFERSEPAGVELVADAHTGVLIGASAVGPEADSWGAELALAVRTRTTVHTLAQALHAFPSWTEAIHPPARELAMRCGRS</sequence>